<dbReference type="InterPro" id="IPR013783">
    <property type="entry name" value="Ig-like_fold"/>
</dbReference>
<protein>
    <submittedName>
        <fullName evidence="1">Uncharacterized protein</fullName>
    </submittedName>
</protein>
<comment type="caution">
    <text evidence="1">The sequence shown here is derived from an EMBL/GenBank/DDBJ whole genome shotgun (WGS) entry which is preliminary data.</text>
</comment>
<accession>A0A2V4BW34</accession>
<reference evidence="1 2" key="1">
    <citation type="submission" date="2018-05" db="EMBL/GenBank/DDBJ databases">
        <title>Flavobacterium sp. strain IMCC34758, incomplete genome.</title>
        <authorList>
            <person name="Joung Y."/>
        </authorList>
    </citation>
    <scope>NUCLEOTIDE SEQUENCE [LARGE SCALE GENOMIC DNA]</scope>
    <source>
        <strain evidence="1 2">IMCC34758</strain>
    </source>
</reference>
<evidence type="ECO:0000313" key="1">
    <source>
        <dbReference type="EMBL" id="PXY42887.1"/>
    </source>
</evidence>
<dbReference type="AlphaFoldDB" id="A0A2V4BW34"/>
<dbReference type="EMBL" id="QJHL01000031">
    <property type="protein sequence ID" value="PXY42887.1"/>
    <property type="molecule type" value="Genomic_DNA"/>
</dbReference>
<dbReference type="Gene3D" id="2.60.40.10">
    <property type="entry name" value="Immunoglobulins"/>
    <property type="match status" value="1"/>
</dbReference>
<gene>
    <name evidence="1" type="ORF">DMB68_23205</name>
</gene>
<evidence type="ECO:0000313" key="2">
    <source>
        <dbReference type="Proteomes" id="UP000247681"/>
    </source>
</evidence>
<dbReference type="Proteomes" id="UP000247681">
    <property type="component" value="Unassembled WGS sequence"/>
</dbReference>
<proteinExistence type="predicted"/>
<feature type="non-terminal residue" evidence="1">
    <location>
        <position position="1"/>
    </location>
</feature>
<name>A0A2V4BW34_9FLAO</name>
<keyword evidence="2" id="KW-1185">Reference proteome</keyword>
<organism evidence="1 2">
    <name type="scientific">Flavobacterium hydrophilum</name>
    <dbReference type="NCBI Taxonomy" id="2211445"/>
    <lineage>
        <taxon>Bacteria</taxon>
        <taxon>Pseudomonadati</taxon>
        <taxon>Bacteroidota</taxon>
        <taxon>Flavobacteriia</taxon>
        <taxon>Flavobacteriales</taxon>
        <taxon>Flavobacteriaceae</taxon>
        <taxon>Flavobacterium</taxon>
    </lineage>
</organism>
<feature type="non-terminal residue" evidence="1">
    <location>
        <position position="85"/>
    </location>
</feature>
<sequence>LPSGVTAAWATNILTISGTPTASGVFNYSIPLLGGCGNTINANGTITVSTPGTIMLSSAAGTDNQSKNINSILTPITYATTGTTG</sequence>
<dbReference type="RefSeq" id="WP_165830204.1">
    <property type="nucleotide sequence ID" value="NZ_QJHL01000031.1"/>
</dbReference>